<evidence type="ECO:0000313" key="16">
    <source>
        <dbReference type="Proteomes" id="UP001165085"/>
    </source>
</evidence>
<feature type="compositionally biased region" description="Basic residues" evidence="12">
    <location>
        <begin position="21"/>
        <end position="33"/>
    </location>
</feature>
<feature type="domain" description="VIP1 N-terminal" evidence="14">
    <location>
        <begin position="140"/>
        <end position="228"/>
    </location>
</feature>
<dbReference type="Pfam" id="PF18086">
    <property type="entry name" value="PPIP5K2_N"/>
    <property type="match status" value="1"/>
</dbReference>
<evidence type="ECO:0000256" key="4">
    <source>
        <dbReference type="ARBA" id="ARBA00022553"/>
    </source>
</evidence>
<dbReference type="CDD" id="cd07061">
    <property type="entry name" value="HP_HAP_like"/>
    <property type="match status" value="1"/>
</dbReference>
<dbReference type="InterPro" id="IPR033379">
    <property type="entry name" value="Acid_Pase_AS"/>
</dbReference>
<feature type="compositionally biased region" description="Basic and acidic residues" evidence="12">
    <location>
        <begin position="1191"/>
        <end position="1204"/>
    </location>
</feature>
<dbReference type="GO" id="GO:0000828">
    <property type="term" value="F:inositol hexakisphosphate kinase activity"/>
    <property type="evidence" value="ECO:0007669"/>
    <property type="project" value="TreeGrafter"/>
</dbReference>
<keyword evidence="13" id="KW-0472">Membrane</keyword>
<evidence type="ECO:0000256" key="13">
    <source>
        <dbReference type="SAM" id="Phobius"/>
    </source>
</evidence>
<comment type="similarity">
    <text evidence="2 11">Belongs to the histidine acid phosphatase family. VIP1 subfamily.</text>
</comment>
<feature type="transmembrane region" description="Helical" evidence="13">
    <location>
        <begin position="1315"/>
        <end position="1335"/>
    </location>
</feature>
<gene>
    <name evidence="15" type="ORF">TrST_g10381</name>
</gene>
<feature type="compositionally biased region" description="Low complexity" evidence="12">
    <location>
        <begin position="67"/>
        <end position="86"/>
    </location>
</feature>
<keyword evidence="6 11" id="KW-0547">Nucleotide-binding</keyword>
<evidence type="ECO:0000256" key="6">
    <source>
        <dbReference type="ARBA" id="ARBA00022741"/>
    </source>
</evidence>
<dbReference type="Gene3D" id="3.40.50.11950">
    <property type="match status" value="1"/>
</dbReference>
<dbReference type="PANTHER" id="PTHR12750:SF9">
    <property type="entry name" value="INOSITOL HEXAKISPHOSPHATE AND DIPHOSPHOINOSITOL-PENTAKISPHOSPHATE KINASE"/>
    <property type="match status" value="1"/>
</dbReference>
<dbReference type="Gene3D" id="3.40.50.1240">
    <property type="entry name" value="Phosphoglycerate mutase-like"/>
    <property type="match status" value="1"/>
</dbReference>
<organism evidence="15 16">
    <name type="scientific">Triparma strigata</name>
    <dbReference type="NCBI Taxonomy" id="1606541"/>
    <lineage>
        <taxon>Eukaryota</taxon>
        <taxon>Sar</taxon>
        <taxon>Stramenopiles</taxon>
        <taxon>Ochrophyta</taxon>
        <taxon>Bolidophyceae</taxon>
        <taxon>Parmales</taxon>
        <taxon>Triparmaceae</taxon>
        <taxon>Triparma</taxon>
    </lineage>
</organism>
<comment type="caution">
    <text evidence="15">The sequence shown here is derived from an EMBL/GenBank/DDBJ whole genome shotgun (WGS) entry which is preliminary data.</text>
</comment>
<evidence type="ECO:0000256" key="2">
    <source>
        <dbReference type="ARBA" id="ARBA00005609"/>
    </source>
</evidence>
<dbReference type="InterPro" id="IPR040557">
    <property type="entry name" value="VIP1_N"/>
</dbReference>
<feature type="region of interest" description="Disordered" evidence="12">
    <location>
        <begin position="1"/>
        <end position="137"/>
    </location>
</feature>
<evidence type="ECO:0000256" key="9">
    <source>
        <dbReference type="ARBA" id="ARBA00033696"/>
    </source>
</evidence>
<dbReference type="SUPFAM" id="SSF53254">
    <property type="entry name" value="Phosphoglycerate mutase-like"/>
    <property type="match status" value="1"/>
</dbReference>
<feature type="region of interest" description="Disordered" evidence="12">
    <location>
        <begin position="1275"/>
        <end position="1310"/>
    </location>
</feature>
<keyword evidence="13" id="KW-0812">Transmembrane</keyword>
<dbReference type="OrthoDB" id="18042at2759"/>
<feature type="compositionally biased region" description="Pro residues" evidence="12">
    <location>
        <begin position="56"/>
        <end position="66"/>
    </location>
</feature>
<name>A0A9W7C9F7_9STRA</name>
<feature type="region of interest" description="Disordered" evidence="12">
    <location>
        <begin position="483"/>
        <end position="521"/>
    </location>
</feature>
<dbReference type="PANTHER" id="PTHR12750">
    <property type="entry name" value="DIPHOSPHOINOSITOL PENTAKISPHOSPHATE KINASE"/>
    <property type="match status" value="1"/>
</dbReference>
<dbReference type="GO" id="GO:0005524">
    <property type="term" value="F:ATP binding"/>
    <property type="evidence" value="ECO:0007669"/>
    <property type="project" value="UniProtKB-KW"/>
</dbReference>
<dbReference type="PROSITE" id="PS00616">
    <property type="entry name" value="HIS_ACID_PHOSPHAT_1"/>
    <property type="match status" value="1"/>
</dbReference>
<reference evidence="16" key="1">
    <citation type="journal article" date="2023" name="Commun. Biol.">
        <title>Genome analysis of Parmales, the sister group of diatoms, reveals the evolutionary specialization of diatoms from phago-mixotrophs to photoautotrophs.</title>
        <authorList>
            <person name="Ban H."/>
            <person name="Sato S."/>
            <person name="Yoshikawa S."/>
            <person name="Yamada K."/>
            <person name="Nakamura Y."/>
            <person name="Ichinomiya M."/>
            <person name="Sato N."/>
            <person name="Blanc-Mathieu R."/>
            <person name="Endo H."/>
            <person name="Kuwata A."/>
            <person name="Ogata H."/>
        </authorList>
    </citation>
    <scope>NUCLEOTIDE SEQUENCE [LARGE SCALE GENOMIC DNA]</scope>
    <source>
        <strain evidence="16">NIES 3701</strain>
    </source>
</reference>
<dbReference type="EMBL" id="BRXY01000583">
    <property type="protein sequence ID" value="GMI01678.1"/>
    <property type="molecule type" value="Genomic_DNA"/>
</dbReference>
<protein>
    <recommendedName>
        <fullName evidence="11">Inositol hexakisphosphate and diphosphoinositol-pentakisphosphate kinase</fullName>
        <ecNumber evidence="11">2.7.4.24</ecNumber>
    </recommendedName>
</protein>
<comment type="catalytic activity">
    <reaction evidence="10">
        <text>1D-myo-inositol hexakisphosphate + ATP = 1-diphospho-1D-myo-inositol 2,3,4,5,6-pentakisphosphate + ADP</text>
        <dbReference type="Rhea" id="RHEA:37459"/>
        <dbReference type="ChEBI" id="CHEBI:30616"/>
        <dbReference type="ChEBI" id="CHEBI:58130"/>
        <dbReference type="ChEBI" id="CHEBI:74946"/>
        <dbReference type="ChEBI" id="CHEBI:456216"/>
        <dbReference type="EC" id="2.7.4.24"/>
    </reaction>
    <physiologicalReaction direction="left-to-right" evidence="10">
        <dbReference type="Rhea" id="RHEA:37460"/>
    </physiologicalReaction>
</comment>
<dbReference type="Pfam" id="PF00328">
    <property type="entry name" value="His_Phos_2"/>
    <property type="match status" value="1"/>
</dbReference>
<dbReference type="Proteomes" id="UP001165085">
    <property type="component" value="Unassembled WGS sequence"/>
</dbReference>
<evidence type="ECO:0000313" key="15">
    <source>
        <dbReference type="EMBL" id="GMI01678.1"/>
    </source>
</evidence>
<feature type="compositionally biased region" description="Low complexity" evidence="12">
    <location>
        <begin position="96"/>
        <end position="112"/>
    </location>
</feature>
<dbReference type="InterPro" id="IPR029033">
    <property type="entry name" value="His_PPase_superfam"/>
</dbReference>
<keyword evidence="13" id="KW-1133">Transmembrane helix</keyword>
<dbReference type="FunFam" id="3.30.470.20:FF:000036">
    <property type="entry name" value="Inositol hexakisphosphate and diphosphoinositol-pentakisphosphate kinase"/>
    <property type="match status" value="1"/>
</dbReference>
<evidence type="ECO:0000256" key="7">
    <source>
        <dbReference type="ARBA" id="ARBA00022777"/>
    </source>
</evidence>
<keyword evidence="5 11" id="KW-0808">Transferase</keyword>
<comment type="function">
    <text evidence="11">Bifunctional inositol kinase that acts in concert with the IP6K kinases to synthesize the diphosphate group-containing inositol pyrophosphates diphosphoinositol pentakisphosphate, PP-InsP5, and bis-diphosphoinositol tetrakisphosphate, (PP)2-InsP4. PP-InsP5 and (PP)2-InsP4, also respectively called InsP7 and InsP8, may regulate a variety of cellular processes, including apoptosis, vesicle trafficking, cytoskeletal dynamics, and exocytosis. Phosphorylates inositol hexakisphosphate (InsP6).</text>
</comment>
<comment type="catalytic activity">
    <reaction evidence="9">
        <text>5-diphospho-1D-myo-inositol 1,2,3,4,6-pentakisphosphate + ATP + H(+) = 1,5-bis(diphospho)-1D-myo-inositol 2,3,4,6-tetrakisphosphate + ADP</text>
        <dbReference type="Rhea" id="RHEA:10276"/>
        <dbReference type="ChEBI" id="CHEBI:15378"/>
        <dbReference type="ChEBI" id="CHEBI:30616"/>
        <dbReference type="ChEBI" id="CHEBI:58628"/>
        <dbReference type="ChEBI" id="CHEBI:77983"/>
        <dbReference type="ChEBI" id="CHEBI:456216"/>
        <dbReference type="EC" id="2.7.4.24"/>
    </reaction>
    <physiologicalReaction direction="left-to-right" evidence="9">
        <dbReference type="Rhea" id="RHEA:10277"/>
    </physiologicalReaction>
</comment>
<sequence>MSSSGQKGSPSPKPSPGRNVTSRKKKRRGKKNKSSPLVSMATPPPAADASVEPLTIPSPMPNPAPVPTAISTTGATSTPTTTTSTVPDPPSPSRPIPSSAPASPSRPRMPSAEVFTPPGSPSHTKYIPETNSPPSPTSKIILGICAMDKKSRSKPMAEILSRLDPSLFVIKIFGDATILEAAVEDWPVVDVLIAFYSAGFPLSKAENYVTLRRPFVLNDLAMQRTLMDRRKVYDLMEASGIDVPRHVYCSRDGYVSKGSGAGDGSNKNELVEYDDHIEVNGVEIHKPFVEKPVDADDHNVHIYYPQSAGGGAKKLFRKIGNRSSEFHPDVNEVRREGSFIYEEFVETQGTDVKMYTVGPDYGHAEARKSPAVDGKVMRNADGKEVRFPVILSLREKEIARRIVLVFKQQVCGFDLLRVQEGDSLVSYCCDVNGWSFVKNSRKYYDDCAQLLCEYMLAAVKPRALQGFSAIDPLLSTYATWSSSTPQKPNSVERANTHPDAGSITNPNFFEDPSTPGKEDSEISKILTPKANEPLTLEEGAKPVREISNALSLDPPSRCSSTGLEGEDALGWKESNQNSWTGSGPIAHQEELRCVIAVIRHGDRTPKQKLKLKVDHPLFLEYYMNTANGSKKDLKIKAKQPLLKFLNAIKIIITEKELAKGSNLDPSLDSFRSLKKELYKLHHMRDVLERWKISGLNRKLQIKPIKWNEETDQCTKLMLIMKWGGNLTKLGERQALTLGQRFRHEMYPDPSGGGILRLHSTFRHDLKIKTSDEGRVMKTAAAFAKGMLELEGELPPILVSLVHKEKESVHMLDPSGNKEVKVALESCKEKLHKQLQLDYDFSDAKVGECKILEEMGVVSESSSMYEALRSLRNPRKCLFEIHKTIGELLQQLDDMLGMQGSGAEEQNEEGEGLKAGRREDEALSGIKLYKGETLLELTERWRLLYNKLYDDESEEFDLTKIPDVHDNVRFDMLHNPHLGLSQTLALLYSLAKLMADCVVPQEYGITIKDKREVGTKMCKALIEKIKYDLIIAKTDNQVDMRYMIDLSHSADLAINTLGRRIRTRLYFTSESHLHTLLNVLRFVQHDSDDAFESPLDKNARKMIKETPELCYLTQIVLRLFEDTKKDINDPKRFRVEIGFSPGATATPLHMSEKSRDGDTTRFDTAQLHTISKEMLTCDELENYFIESIKNGYSKEESDDEREKSKKDKKKKERASSVSTTVSSPGGVSAAPGQWSGREGGESASSSPVKLSPAKLNLTEEGALNVSGNLSPRGLGGLLGVPGLKTPPRSPPLGSKGKEEGKKKKKKKKRDERVNKVVWTGLAAVSLVLAGGCFLLARSIRQQNVGGGGGGGSLGRKFSRR</sequence>
<keyword evidence="3 11" id="KW-0963">Cytoplasm</keyword>
<evidence type="ECO:0000256" key="12">
    <source>
        <dbReference type="SAM" id="MobiDB-lite"/>
    </source>
</evidence>
<evidence type="ECO:0000259" key="14">
    <source>
        <dbReference type="Pfam" id="PF18086"/>
    </source>
</evidence>
<dbReference type="GO" id="GO:0005829">
    <property type="term" value="C:cytosol"/>
    <property type="evidence" value="ECO:0007669"/>
    <property type="project" value="UniProtKB-SubCell"/>
</dbReference>
<dbReference type="GO" id="GO:0032958">
    <property type="term" value="P:inositol phosphate biosynthetic process"/>
    <property type="evidence" value="ECO:0007669"/>
    <property type="project" value="TreeGrafter"/>
</dbReference>
<evidence type="ECO:0000256" key="1">
    <source>
        <dbReference type="ARBA" id="ARBA00004514"/>
    </source>
</evidence>
<keyword evidence="4" id="KW-0597">Phosphoprotein</keyword>
<dbReference type="GO" id="GO:0033857">
    <property type="term" value="F:5-diphosphoinositol pentakisphosphate 1-kinase activity"/>
    <property type="evidence" value="ECO:0007669"/>
    <property type="project" value="TreeGrafter"/>
</dbReference>
<dbReference type="EC" id="2.7.4.24" evidence="11"/>
<evidence type="ECO:0000256" key="11">
    <source>
        <dbReference type="RuleBase" id="RU365032"/>
    </source>
</evidence>
<dbReference type="GO" id="GO:0006020">
    <property type="term" value="P:inositol metabolic process"/>
    <property type="evidence" value="ECO:0007669"/>
    <property type="project" value="TreeGrafter"/>
</dbReference>
<evidence type="ECO:0000256" key="5">
    <source>
        <dbReference type="ARBA" id="ARBA00022679"/>
    </source>
</evidence>
<evidence type="ECO:0000256" key="3">
    <source>
        <dbReference type="ARBA" id="ARBA00022490"/>
    </source>
</evidence>
<feature type="compositionally biased region" description="Low complexity" evidence="12">
    <location>
        <begin position="1214"/>
        <end position="1227"/>
    </location>
</feature>
<accession>A0A9W7C9F7</accession>
<feature type="region of interest" description="Disordered" evidence="12">
    <location>
        <begin position="1191"/>
        <end position="1250"/>
    </location>
</feature>
<dbReference type="Gene3D" id="3.30.470.20">
    <property type="entry name" value="ATP-grasp fold, B domain"/>
    <property type="match status" value="1"/>
</dbReference>
<keyword evidence="16" id="KW-1185">Reference proteome</keyword>
<keyword evidence="7 11" id="KW-0418">Kinase</keyword>
<keyword evidence="8 11" id="KW-0067">ATP-binding</keyword>
<evidence type="ECO:0000256" key="8">
    <source>
        <dbReference type="ARBA" id="ARBA00022840"/>
    </source>
</evidence>
<proteinExistence type="inferred from homology"/>
<feature type="compositionally biased region" description="Low complexity" evidence="12">
    <location>
        <begin position="1"/>
        <end position="10"/>
    </location>
</feature>
<comment type="subcellular location">
    <subcellularLocation>
        <location evidence="1 11">Cytoplasm</location>
        <location evidence="1 11">Cytosol</location>
    </subcellularLocation>
</comment>
<evidence type="ECO:0000256" key="10">
    <source>
        <dbReference type="ARBA" id="ARBA00034629"/>
    </source>
</evidence>
<dbReference type="InterPro" id="IPR000560">
    <property type="entry name" value="His_Pase_clade-2"/>
</dbReference>
<feature type="compositionally biased region" description="Polar residues" evidence="12">
    <location>
        <begin position="483"/>
        <end position="493"/>
    </location>
</feature>
<dbReference type="InterPro" id="IPR037446">
    <property type="entry name" value="His_Pase_VIP1"/>
</dbReference>